<feature type="transmembrane region" description="Helical" evidence="4">
    <location>
        <begin position="136"/>
        <end position="154"/>
    </location>
</feature>
<evidence type="ECO:0000256" key="2">
    <source>
        <dbReference type="RuleBase" id="RU003750"/>
    </source>
</evidence>
<dbReference type="Gene3D" id="1.20.120.1760">
    <property type="match status" value="1"/>
</dbReference>
<evidence type="ECO:0000256" key="1">
    <source>
        <dbReference type="ARBA" id="ARBA00022679"/>
    </source>
</evidence>
<organism evidence="5 6">
    <name type="scientific">Enemella evansiae</name>
    <dbReference type="NCBI Taxonomy" id="2016499"/>
    <lineage>
        <taxon>Bacteria</taxon>
        <taxon>Bacillati</taxon>
        <taxon>Actinomycetota</taxon>
        <taxon>Actinomycetes</taxon>
        <taxon>Propionibacteriales</taxon>
        <taxon>Propionibacteriaceae</taxon>
        <taxon>Enemella</taxon>
    </lineage>
</organism>
<dbReference type="GO" id="GO:0016780">
    <property type="term" value="F:phosphotransferase activity, for other substituted phosphate groups"/>
    <property type="evidence" value="ECO:0007669"/>
    <property type="project" value="InterPro"/>
</dbReference>
<feature type="transmembrane region" description="Helical" evidence="4">
    <location>
        <begin position="46"/>
        <end position="70"/>
    </location>
</feature>
<feature type="region of interest" description="Disordered" evidence="3">
    <location>
        <begin position="1"/>
        <end position="33"/>
    </location>
</feature>
<dbReference type="GO" id="GO:0008654">
    <property type="term" value="P:phospholipid biosynthetic process"/>
    <property type="evidence" value="ECO:0007669"/>
    <property type="project" value="InterPro"/>
</dbReference>
<dbReference type="PROSITE" id="PS00379">
    <property type="entry name" value="CDP_ALCOHOL_P_TRANSF"/>
    <property type="match status" value="1"/>
</dbReference>
<keyword evidence="4" id="KW-0472">Membrane</keyword>
<dbReference type="InterPro" id="IPR048254">
    <property type="entry name" value="CDP_ALCOHOL_P_TRANSF_CS"/>
</dbReference>
<feature type="transmembrane region" description="Helical" evidence="4">
    <location>
        <begin position="166"/>
        <end position="185"/>
    </location>
</feature>
<keyword evidence="6" id="KW-1185">Reference proteome</keyword>
<dbReference type="AlphaFoldDB" id="A0A255FW55"/>
<evidence type="ECO:0000256" key="4">
    <source>
        <dbReference type="SAM" id="Phobius"/>
    </source>
</evidence>
<evidence type="ECO:0000313" key="6">
    <source>
        <dbReference type="Proteomes" id="UP000215896"/>
    </source>
</evidence>
<sequence>MSQQPMRPHQRLSGLALRPDRQHPNNTPQPSCREQLVCGDRSAKRMIGFALVQACTLGSILLGLAAILFAANGGLTEARGCLLGCIALDGLDGSLARKFGVSTPFGAQMDSLADMASFGIATPLVTYYWLADRGPAWLVAGACIAMALAAAVRLARFNVTPYNSTWFQGLPTTIAALILIGSSLAVPRLGFVPAMILILACTAAMVSSLPYPKLNQMLRIRTWLLSLVGIGAIISMPTVFVAVIGTFLLSGPLLALRYRLAPDDADALPE</sequence>
<dbReference type="RefSeq" id="WP_094360437.1">
    <property type="nucleotide sequence ID" value="NZ_NMVK01000036.1"/>
</dbReference>
<accession>A0A4R6LV23</accession>
<keyword evidence="4" id="KW-1133">Transmembrane helix</keyword>
<keyword evidence="4" id="KW-0812">Transmembrane</keyword>
<comment type="caution">
    <text evidence="5">The sequence shown here is derived from an EMBL/GenBank/DDBJ whole genome shotgun (WGS) entry which is preliminary data.</text>
</comment>
<dbReference type="InterPro" id="IPR043130">
    <property type="entry name" value="CDP-OH_PTrfase_TM_dom"/>
</dbReference>
<evidence type="ECO:0000313" key="5">
    <source>
        <dbReference type="EMBL" id="OYO07897.1"/>
    </source>
</evidence>
<evidence type="ECO:0000256" key="3">
    <source>
        <dbReference type="SAM" id="MobiDB-lite"/>
    </source>
</evidence>
<dbReference type="OrthoDB" id="9777147at2"/>
<dbReference type="GO" id="GO:0016020">
    <property type="term" value="C:membrane"/>
    <property type="evidence" value="ECO:0007669"/>
    <property type="project" value="InterPro"/>
</dbReference>
<dbReference type="EMBL" id="NMVO01000019">
    <property type="protein sequence ID" value="OYO07897.1"/>
    <property type="molecule type" value="Genomic_DNA"/>
</dbReference>
<dbReference type="Proteomes" id="UP000215896">
    <property type="component" value="Unassembled WGS sequence"/>
</dbReference>
<protein>
    <submittedName>
        <fullName evidence="5">CDP-alcohol phosphatidyltransferase</fullName>
    </submittedName>
</protein>
<gene>
    <name evidence="5" type="ORF">CGZ94_20755</name>
</gene>
<accession>A0A255FW55</accession>
<feature type="transmembrane region" description="Helical" evidence="4">
    <location>
        <begin position="223"/>
        <end position="249"/>
    </location>
</feature>
<dbReference type="InterPro" id="IPR000462">
    <property type="entry name" value="CDP-OH_P_trans"/>
</dbReference>
<comment type="similarity">
    <text evidence="2">Belongs to the CDP-alcohol phosphatidyltransferase class-I family.</text>
</comment>
<keyword evidence="1 2" id="KW-0808">Transferase</keyword>
<feature type="transmembrane region" description="Helical" evidence="4">
    <location>
        <begin position="191"/>
        <end position="211"/>
    </location>
</feature>
<reference evidence="5 6" key="1">
    <citation type="submission" date="2017-07" db="EMBL/GenBank/DDBJ databases">
        <title>Draft whole genome sequences of clinical Proprionibacteriaceae strains.</title>
        <authorList>
            <person name="Bernier A.-M."/>
            <person name="Bernard K."/>
            <person name="Domingo M.-C."/>
        </authorList>
    </citation>
    <scope>NUCLEOTIDE SEQUENCE [LARGE SCALE GENOMIC DNA]</scope>
    <source>
        <strain evidence="5 6">NML 030167</strain>
    </source>
</reference>
<dbReference type="Pfam" id="PF01066">
    <property type="entry name" value="CDP-OH_P_transf"/>
    <property type="match status" value="1"/>
</dbReference>
<proteinExistence type="inferred from homology"/>
<name>A0A255FW55_9ACTN</name>